<dbReference type="InterPro" id="IPR010982">
    <property type="entry name" value="Lambda_DNA-bd_dom_sf"/>
</dbReference>
<protein>
    <recommendedName>
        <fullName evidence="1">HTH cro/C1-type domain-containing protein</fullName>
    </recommendedName>
</protein>
<evidence type="ECO:0000313" key="3">
    <source>
        <dbReference type="Proteomes" id="UP000515806"/>
    </source>
</evidence>
<dbReference type="EMBL" id="CP060723">
    <property type="protein sequence ID" value="QNN43826.1"/>
    <property type="molecule type" value="Genomic_DNA"/>
</dbReference>
<dbReference type="AlphaFoldDB" id="A0A7G9QKF1"/>
<gene>
    <name evidence="2" type="ORF">H9L23_07010</name>
</gene>
<feature type="domain" description="HTH cro/C1-type" evidence="1">
    <location>
        <begin position="9"/>
        <end position="57"/>
    </location>
</feature>
<dbReference type="KEGG" id="proe:H9L23_07010"/>
<dbReference type="Pfam" id="PF13443">
    <property type="entry name" value="HTH_26"/>
    <property type="match status" value="1"/>
</dbReference>
<evidence type="ECO:0000259" key="1">
    <source>
        <dbReference type="Pfam" id="PF13443"/>
    </source>
</evidence>
<proteinExistence type="predicted"/>
<accession>A0A7G9QKF1</accession>
<keyword evidence="3" id="KW-1185">Reference proteome</keyword>
<evidence type="ECO:0000313" key="2">
    <source>
        <dbReference type="EMBL" id="QNN43826.1"/>
    </source>
</evidence>
<organism evidence="2 3">
    <name type="scientific">Pedobacter roseus</name>
    <dbReference type="NCBI Taxonomy" id="336820"/>
    <lineage>
        <taxon>Bacteria</taxon>
        <taxon>Pseudomonadati</taxon>
        <taxon>Bacteroidota</taxon>
        <taxon>Sphingobacteriia</taxon>
        <taxon>Sphingobacteriales</taxon>
        <taxon>Sphingobacteriaceae</taxon>
        <taxon>Pedobacter</taxon>
    </lineage>
</organism>
<dbReference type="Gene3D" id="1.10.10.2830">
    <property type="match status" value="1"/>
</dbReference>
<reference evidence="2 3" key="1">
    <citation type="submission" date="2020-08" db="EMBL/GenBank/DDBJ databases">
        <title>Genome sequence of Pedobacter roseus KACC 11594T.</title>
        <authorList>
            <person name="Hyun D.-W."/>
            <person name="Bae J.-W."/>
        </authorList>
    </citation>
    <scope>NUCLEOTIDE SEQUENCE [LARGE SCALE GENOMIC DNA]</scope>
    <source>
        <strain evidence="2 3">KACC 11594</strain>
    </source>
</reference>
<dbReference type="Proteomes" id="UP000515806">
    <property type="component" value="Chromosome"/>
</dbReference>
<dbReference type="GO" id="GO:0003677">
    <property type="term" value="F:DNA binding"/>
    <property type="evidence" value="ECO:0007669"/>
    <property type="project" value="InterPro"/>
</dbReference>
<sequence>MSINIGLLIWKEMKAKSISREELAEAASISKHRVGTLLKSTSIDTEILKRISLKLKLNFFEFYRKDEDLAKFEMDTLMQNQQELNEFKALIKEKNRLLELCDETIKSQKKVIATLENLRKL</sequence>
<dbReference type="RefSeq" id="WP_187594289.1">
    <property type="nucleotide sequence ID" value="NZ_CP060723.1"/>
</dbReference>
<dbReference type="InterPro" id="IPR001387">
    <property type="entry name" value="Cro/C1-type_HTH"/>
</dbReference>
<dbReference type="SUPFAM" id="SSF47413">
    <property type="entry name" value="lambda repressor-like DNA-binding domains"/>
    <property type="match status" value="1"/>
</dbReference>
<name>A0A7G9QKF1_9SPHI</name>